<organism evidence="1">
    <name type="scientific">bioreactor metagenome</name>
    <dbReference type="NCBI Taxonomy" id="1076179"/>
    <lineage>
        <taxon>unclassified sequences</taxon>
        <taxon>metagenomes</taxon>
        <taxon>ecological metagenomes</taxon>
    </lineage>
</organism>
<proteinExistence type="predicted"/>
<sequence length="177" mass="19939">MRQIGLAISLYAEDNRGYGPTTTHGATTNVSWIHQLSSYAGKVDRIRICPTDPRKRERLTNNASSYTQNEYTSVDMVDPFGGVLESFRKLDSLKFPTKTITTFEISHKVGINTFNDHTHSREWLSGWNSVTEDIEPDRHGGSANYLFADTHVESLKAQKMKSRIEAGDNFARPPGYP</sequence>
<name>A0A645IGK6_9ZZZZ</name>
<protein>
    <submittedName>
        <fullName evidence="1">Uncharacterized protein</fullName>
    </submittedName>
</protein>
<gene>
    <name evidence="1" type="ORF">SDC9_198065</name>
</gene>
<dbReference type="EMBL" id="VSSQ01114622">
    <property type="protein sequence ID" value="MPN50438.1"/>
    <property type="molecule type" value="Genomic_DNA"/>
</dbReference>
<evidence type="ECO:0000313" key="1">
    <source>
        <dbReference type="EMBL" id="MPN50438.1"/>
    </source>
</evidence>
<dbReference type="AlphaFoldDB" id="A0A645IGK6"/>
<accession>A0A645IGK6</accession>
<comment type="caution">
    <text evidence="1">The sequence shown here is derived from an EMBL/GenBank/DDBJ whole genome shotgun (WGS) entry which is preliminary data.</text>
</comment>
<reference evidence="1" key="1">
    <citation type="submission" date="2019-08" db="EMBL/GenBank/DDBJ databases">
        <authorList>
            <person name="Kucharzyk K."/>
            <person name="Murdoch R.W."/>
            <person name="Higgins S."/>
            <person name="Loffler F."/>
        </authorList>
    </citation>
    <scope>NUCLEOTIDE SEQUENCE</scope>
</reference>